<organism evidence="2 3">
    <name type="scientific">Hymenobacter glacialis</name>
    <dbReference type="NCBI Taxonomy" id="1908236"/>
    <lineage>
        <taxon>Bacteria</taxon>
        <taxon>Pseudomonadati</taxon>
        <taxon>Bacteroidota</taxon>
        <taxon>Cytophagia</taxon>
        <taxon>Cytophagales</taxon>
        <taxon>Hymenobacteraceae</taxon>
        <taxon>Hymenobacter</taxon>
    </lineage>
</organism>
<feature type="chain" id="PRO_5009578876" evidence="1">
    <location>
        <begin position="20"/>
        <end position="236"/>
    </location>
</feature>
<dbReference type="AlphaFoldDB" id="A0A1G1T4G2"/>
<evidence type="ECO:0000256" key="1">
    <source>
        <dbReference type="SAM" id="SignalP"/>
    </source>
</evidence>
<comment type="caution">
    <text evidence="2">The sequence shown here is derived from an EMBL/GenBank/DDBJ whole genome shotgun (WGS) entry which is preliminary data.</text>
</comment>
<keyword evidence="3" id="KW-1185">Reference proteome</keyword>
<dbReference type="RefSeq" id="WP_070734042.1">
    <property type="nucleotide sequence ID" value="NZ_MDZC01000056.1"/>
</dbReference>
<sequence length="236" mass="26427">MRFLLIGLLVAAATPVAFAQAALSPVVATDPEYINRELAKGKGHSNMAADGTPFLMPYWSRGNVLMTTGRVPRPWLKYDLAKDRLLWRRSPTDSLELDTSLVTEFSLADSLRGKIYTYRRYLAARIASYPLRTAFFEVNYDEGKSALLRRRTRTILGGSNGPSLAGRQAGKWEETSTFYLKNSDNVIEPVKLNAKAVLTTLGKAKAPLLTAYVTRERLDLSQETDVVKLLRYYDSL</sequence>
<dbReference type="OrthoDB" id="879001at2"/>
<gene>
    <name evidence="2" type="ORF">BEN48_14255</name>
</gene>
<keyword evidence="1" id="KW-0732">Signal</keyword>
<proteinExistence type="predicted"/>
<protein>
    <submittedName>
        <fullName evidence="2">Uncharacterized protein</fullName>
    </submittedName>
</protein>
<accession>A0A1G1T4G2</accession>
<feature type="signal peptide" evidence="1">
    <location>
        <begin position="1"/>
        <end position="19"/>
    </location>
</feature>
<dbReference type="EMBL" id="MDZC01000056">
    <property type="protein sequence ID" value="OGX85759.1"/>
    <property type="molecule type" value="Genomic_DNA"/>
</dbReference>
<evidence type="ECO:0000313" key="3">
    <source>
        <dbReference type="Proteomes" id="UP000177791"/>
    </source>
</evidence>
<reference evidence="2 3" key="1">
    <citation type="submission" date="2016-08" db="EMBL/GenBank/DDBJ databases">
        <title>Hymenobacter coccineus sp. nov., Hymenobacter lapidarius sp. nov. and Hymenobacter glacialis sp. nov., isolated from Antarctic soil.</title>
        <authorList>
            <person name="Sedlacek I."/>
            <person name="Kralova S."/>
            <person name="Kyrova K."/>
            <person name="Maslanova I."/>
            <person name="Stankova E."/>
            <person name="Vrbovska V."/>
            <person name="Nemec M."/>
            <person name="Bartak M."/>
            <person name="Svec P."/>
            <person name="Busse H.-J."/>
            <person name="Pantucek R."/>
        </authorList>
    </citation>
    <scope>NUCLEOTIDE SEQUENCE [LARGE SCALE GENOMIC DNA]</scope>
    <source>
        <strain evidence="2 3">CCM 8648</strain>
    </source>
</reference>
<name>A0A1G1T4G2_9BACT</name>
<dbReference type="STRING" id="1908236.BEN48_14255"/>
<dbReference type="Proteomes" id="UP000177791">
    <property type="component" value="Unassembled WGS sequence"/>
</dbReference>
<evidence type="ECO:0000313" key="2">
    <source>
        <dbReference type="EMBL" id="OGX85759.1"/>
    </source>
</evidence>